<dbReference type="AlphaFoldDB" id="A0A0P9TU35"/>
<sequence>MPMLQAATGKLFTNRENPRSTLLKGVVYTNLDLAVVDQITTKVGRLSSMDTSHTPTALGYEMTEYMEAADPAPGILHSRTMGAYIDDFADVASFSLQVICSPDVHIVERLLNQKRRPGESHPRERLMRYYDPSVRATLLEMKAFEDFTEQLIGLRRETYLAVIQSIRTYVAAVHRMSDDLNLAYTLLVMCIESLVQKFDGHEPKWPDVPEDKRRGVDKALAGIDDEPAQAVKDAVLDVIYPRLGHRFVQFILAHLPADYFTAQADAQKHPIGRRDLESALQNLYGVRSNYVHTLKPLTKEFLHFTSHGETYEDADKLTFTFQGLFRLVRAVIIEYVRKADKVEHEPYHYEWDNPHLLRIKLDPSAWLYDPQGLNAQTPRQYLEGLVHLLDQCLVEFPNRKLRHPTPVIDKGSRLQAQMSAPMRVSFLAFAYLANYFLQTAPNRREFTKPEVDLLNQPGIHSLIAQALMGSDTGWTPSEHQEQFDQYYKKRHTNAGIKVPPNVEACMALALAERYRLSGDITEASAALGAATRDFPHLKQLRSMEQNFDPNAPIDWLSTIYPKLAAPRATLECYGL</sequence>
<dbReference type="Proteomes" id="UP000050265">
    <property type="component" value="Unassembled WGS sequence"/>
</dbReference>
<dbReference type="EMBL" id="LJQP01000360">
    <property type="protein sequence ID" value="KPX61300.1"/>
    <property type="molecule type" value="Genomic_DNA"/>
</dbReference>
<evidence type="ECO:0000313" key="2">
    <source>
        <dbReference type="Proteomes" id="UP000050265"/>
    </source>
</evidence>
<protein>
    <submittedName>
        <fullName evidence="1">Uncharacterized protein</fullName>
    </submittedName>
</protein>
<reference evidence="1 2" key="1">
    <citation type="submission" date="2015-09" db="EMBL/GenBank/DDBJ databases">
        <title>Genome announcement of multiple Pseudomonas syringae strains.</title>
        <authorList>
            <person name="Thakur S."/>
            <person name="Wang P.W."/>
            <person name="Gong Y."/>
            <person name="Weir B.S."/>
            <person name="Guttman D.S."/>
        </authorList>
    </citation>
    <scope>NUCLEOTIDE SEQUENCE [LARGE SCALE GENOMIC DNA]</scope>
    <source>
        <strain evidence="1 2">ICMP3507</strain>
    </source>
</reference>
<evidence type="ECO:0000313" key="1">
    <source>
        <dbReference type="EMBL" id="KPX61300.1"/>
    </source>
</evidence>
<proteinExistence type="predicted"/>
<name>A0A0P9TU35_PSEAV</name>
<accession>A0A0P9TU35</accession>
<dbReference type="PATRIC" id="fig|53707.9.peg.821"/>
<organism evidence="1 2">
    <name type="scientific">Pseudomonas amygdali pv. lachrymans</name>
    <name type="common">Pseudomonas syringae pv. lachrymans</name>
    <dbReference type="NCBI Taxonomy" id="53707"/>
    <lineage>
        <taxon>Bacteria</taxon>
        <taxon>Pseudomonadati</taxon>
        <taxon>Pseudomonadota</taxon>
        <taxon>Gammaproteobacteria</taxon>
        <taxon>Pseudomonadales</taxon>
        <taxon>Pseudomonadaceae</taxon>
        <taxon>Pseudomonas</taxon>
        <taxon>Pseudomonas amygdali</taxon>
    </lineage>
</organism>
<comment type="caution">
    <text evidence="1">The sequence shown here is derived from an EMBL/GenBank/DDBJ whole genome shotgun (WGS) entry which is preliminary data.</text>
</comment>
<gene>
    <name evidence="1" type="ORF">ALO35_00558</name>
</gene>